<sequence length="17" mass="1632">MGSQLKGALAAATVGRT</sequence>
<dbReference type="EnsemblPlants" id="OMERI12G06620.2">
    <property type="protein sequence ID" value="OMERI12G06620.2"/>
    <property type="gene ID" value="OMERI12G06620"/>
</dbReference>
<dbReference type="Proteomes" id="UP000008021">
    <property type="component" value="Chromosome 12"/>
</dbReference>
<dbReference type="Gramene" id="OMERI12G06620.2">
    <property type="protein sequence ID" value="OMERI12G06620.2"/>
    <property type="gene ID" value="OMERI12G06620"/>
</dbReference>
<protein>
    <submittedName>
        <fullName evidence="1">Uncharacterized protein</fullName>
    </submittedName>
</protein>
<evidence type="ECO:0000313" key="1">
    <source>
        <dbReference type="EnsemblPlants" id="OMERI12G06620.2"/>
    </source>
</evidence>
<dbReference type="AlphaFoldDB" id="A0A0E0FBI1"/>
<keyword evidence="2" id="KW-1185">Reference proteome</keyword>
<organism evidence="1">
    <name type="scientific">Oryza meridionalis</name>
    <dbReference type="NCBI Taxonomy" id="40149"/>
    <lineage>
        <taxon>Eukaryota</taxon>
        <taxon>Viridiplantae</taxon>
        <taxon>Streptophyta</taxon>
        <taxon>Embryophyta</taxon>
        <taxon>Tracheophyta</taxon>
        <taxon>Spermatophyta</taxon>
        <taxon>Magnoliopsida</taxon>
        <taxon>Liliopsida</taxon>
        <taxon>Poales</taxon>
        <taxon>Poaceae</taxon>
        <taxon>BOP clade</taxon>
        <taxon>Oryzoideae</taxon>
        <taxon>Oryzeae</taxon>
        <taxon>Oryzinae</taxon>
        <taxon>Oryza</taxon>
    </lineage>
</organism>
<dbReference type="EnsemblPlants" id="OMERI12G06620.1">
    <property type="protein sequence ID" value="OMERI12G06620.1"/>
    <property type="gene ID" value="OMERI12G06620"/>
</dbReference>
<dbReference type="Gramene" id="OMERI12G06620.1">
    <property type="protein sequence ID" value="OMERI12G06620.1"/>
    <property type="gene ID" value="OMERI12G06620"/>
</dbReference>
<accession>A0A0E0FBI1</accession>
<proteinExistence type="predicted"/>
<dbReference type="Gramene" id="OMERI12G06620.3">
    <property type="protein sequence ID" value="OMERI12G06620.3"/>
    <property type="gene ID" value="OMERI12G06620"/>
</dbReference>
<name>A0A0E0FBI1_9ORYZ</name>
<reference evidence="1" key="2">
    <citation type="submission" date="2018-05" db="EMBL/GenBank/DDBJ databases">
        <title>OmerRS3 (Oryza meridionalis Reference Sequence Version 3).</title>
        <authorList>
            <person name="Zhang J."/>
            <person name="Kudrna D."/>
            <person name="Lee S."/>
            <person name="Talag J."/>
            <person name="Welchert J."/>
            <person name="Wing R.A."/>
        </authorList>
    </citation>
    <scope>NUCLEOTIDE SEQUENCE [LARGE SCALE GENOMIC DNA]</scope>
    <source>
        <strain evidence="1">OR44</strain>
    </source>
</reference>
<dbReference type="EnsemblPlants" id="OMERI12G06620.3">
    <property type="protein sequence ID" value="OMERI12G06620.3"/>
    <property type="gene ID" value="OMERI12G06620"/>
</dbReference>
<reference evidence="1" key="1">
    <citation type="submission" date="2015-04" db="UniProtKB">
        <authorList>
            <consortium name="EnsemblPlants"/>
        </authorList>
    </citation>
    <scope>IDENTIFICATION</scope>
</reference>
<dbReference type="HOGENOM" id="CLU_3432162_0_0_1"/>
<evidence type="ECO:0000313" key="2">
    <source>
        <dbReference type="Proteomes" id="UP000008021"/>
    </source>
</evidence>